<reference evidence="2" key="1">
    <citation type="submission" date="2021-09" db="EMBL/GenBank/DDBJ databases">
        <authorList>
            <consortium name="AG Swart"/>
            <person name="Singh M."/>
            <person name="Singh A."/>
            <person name="Seah K."/>
            <person name="Emmerich C."/>
        </authorList>
    </citation>
    <scope>NUCLEOTIDE SEQUENCE</scope>
    <source>
        <strain evidence="2">ATCC30299</strain>
    </source>
</reference>
<comment type="caution">
    <text evidence="2">The sequence shown here is derived from an EMBL/GenBank/DDBJ whole genome shotgun (WGS) entry which is preliminary data.</text>
</comment>
<protein>
    <submittedName>
        <fullName evidence="2">Uncharacterized protein</fullName>
    </submittedName>
</protein>
<dbReference type="InterPro" id="IPR010736">
    <property type="entry name" value="SHIPPO-rpt"/>
</dbReference>
<feature type="region of interest" description="Disordered" evidence="1">
    <location>
        <begin position="60"/>
        <end position="96"/>
    </location>
</feature>
<dbReference type="Pfam" id="PF07004">
    <property type="entry name" value="SHIPPO-rpt"/>
    <property type="match status" value="2"/>
</dbReference>
<proteinExistence type="predicted"/>
<evidence type="ECO:0000313" key="2">
    <source>
        <dbReference type="EMBL" id="CAG9321660.1"/>
    </source>
</evidence>
<dbReference type="InterPro" id="IPR051291">
    <property type="entry name" value="CIMAP"/>
</dbReference>
<name>A0AAU9J902_9CILI</name>
<dbReference type="AlphaFoldDB" id="A0AAU9J902"/>
<dbReference type="Proteomes" id="UP001162131">
    <property type="component" value="Unassembled WGS sequence"/>
</dbReference>
<accession>A0AAU9J902</accession>
<gene>
    <name evidence="2" type="ORF">BSTOLATCC_MIC28935</name>
</gene>
<dbReference type="EMBL" id="CAJZBQ010000028">
    <property type="protein sequence ID" value="CAG9321660.1"/>
    <property type="molecule type" value="Genomic_DNA"/>
</dbReference>
<feature type="compositionally biased region" description="Basic and acidic residues" evidence="1">
    <location>
        <begin position="71"/>
        <end position="82"/>
    </location>
</feature>
<dbReference type="PANTHER" id="PTHR21580:SF28">
    <property type="entry name" value="BOREALIN N-TERMINAL DOMAIN-CONTAINING PROTEIN-RELATED"/>
    <property type="match status" value="1"/>
</dbReference>
<evidence type="ECO:0000256" key="1">
    <source>
        <dbReference type="SAM" id="MobiDB-lite"/>
    </source>
</evidence>
<feature type="region of interest" description="Disordered" evidence="1">
    <location>
        <begin position="1"/>
        <end position="22"/>
    </location>
</feature>
<dbReference type="PANTHER" id="PTHR21580">
    <property type="entry name" value="SHIPPO-1-RELATED"/>
    <property type="match status" value="1"/>
</dbReference>
<sequence length="231" mass="25845">MVTKLQTRFHSPLHMKPDDTNLHPSRIGKDSYHWSFGKARRFHERKLTIDPDFITPPTSLAKRATSFGLGRRWEPKNDKGKDSPPPTTYNPPGLFTNNSKTLNFGIGSTAERIPMRMQLTPGPGSYNPSSPLGEGSPKFSFRPRIQLKAKIASPCPSLYSPNFKLIEKSNYSKIGFGYGQRLKIGSRDSSPGPGSYDVLSGFSTTQSRFVTPIRNHTPIHQHKRLLSALDH</sequence>
<evidence type="ECO:0000313" key="3">
    <source>
        <dbReference type="Proteomes" id="UP001162131"/>
    </source>
</evidence>
<keyword evidence="3" id="KW-1185">Reference proteome</keyword>
<organism evidence="2 3">
    <name type="scientific">Blepharisma stoltei</name>
    <dbReference type="NCBI Taxonomy" id="1481888"/>
    <lineage>
        <taxon>Eukaryota</taxon>
        <taxon>Sar</taxon>
        <taxon>Alveolata</taxon>
        <taxon>Ciliophora</taxon>
        <taxon>Postciliodesmatophora</taxon>
        <taxon>Heterotrichea</taxon>
        <taxon>Heterotrichida</taxon>
        <taxon>Blepharismidae</taxon>
        <taxon>Blepharisma</taxon>
    </lineage>
</organism>